<name>A0ABV5G8C7_9MICC</name>
<comment type="caution">
    <text evidence="2">The sequence shown here is derived from an EMBL/GenBank/DDBJ whole genome shotgun (WGS) entry which is preliminary data.</text>
</comment>
<sequence length="45" mass="5307">MTRRRSIPDARDERRLSPIMREPVRHHAKRIGRAEDGDTDIWPVG</sequence>
<feature type="region of interest" description="Disordered" evidence="1">
    <location>
        <begin position="1"/>
        <end position="45"/>
    </location>
</feature>
<accession>A0ABV5G8C7</accession>
<evidence type="ECO:0000313" key="2">
    <source>
        <dbReference type="EMBL" id="MFB9075187.1"/>
    </source>
</evidence>
<gene>
    <name evidence="2" type="ORF">ACFFX0_30045</name>
</gene>
<organism evidence="2 3">
    <name type="scientific">Citricoccus parietis</name>
    <dbReference type="NCBI Taxonomy" id="592307"/>
    <lineage>
        <taxon>Bacteria</taxon>
        <taxon>Bacillati</taxon>
        <taxon>Actinomycetota</taxon>
        <taxon>Actinomycetes</taxon>
        <taxon>Micrococcales</taxon>
        <taxon>Micrococcaceae</taxon>
        <taxon>Citricoccus</taxon>
    </lineage>
</organism>
<protein>
    <submittedName>
        <fullName evidence="2">Uncharacterized protein</fullName>
    </submittedName>
</protein>
<evidence type="ECO:0000256" key="1">
    <source>
        <dbReference type="SAM" id="MobiDB-lite"/>
    </source>
</evidence>
<proteinExistence type="predicted"/>
<dbReference type="Proteomes" id="UP001589575">
    <property type="component" value="Unassembled WGS sequence"/>
</dbReference>
<keyword evidence="3" id="KW-1185">Reference proteome</keyword>
<evidence type="ECO:0000313" key="3">
    <source>
        <dbReference type="Proteomes" id="UP001589575"/>
    </source>
</evidence>
<reference evidence="2 3" key="1">
    <citation type="submission" date="2024-09" db="EMBL/GenBank/DDBJ databases">
        <authorList>
            <person name="Sun Q."/>
            <person name="Mori K."/>
        </authorList>
    </citation>
    <scope>NUCLEOTIDE SEQUENCE [LARGE SCALE GENOMIC DNA]</scope>
    <source>
        <strain evidence="2 3">CCM 7609</strain>
    </source>
</reference>
<feature type="compositionally biased region" description="Basic and acidic residues" evidence="1">
    <location>
        <begin position="1"/>
        <end position="16"/>
    </location>
</feature>
<dbReference type="EMBL" id="JBHMFI010000020">
    <property type="protein sequence ID" value="MFB9075187.1"/>
    <property type="molecule type" value="Genomic_DNA"/>
</dbReference>